<accession>A0ABC8UQ96</accession>
<sequence>MQAVLAVQKTLGKWRSSRECIDGRLGAVRTDRASRRGHLGVVMLANQLGQHPVAQGRL</sequence>
<keyword evidence="2" id="KW-1185">Reference proteome</keyword>
<reference evidence="1 2" key="1">
    <citation type="submission" date="2024-02" db="EMBL/GenBank/DDBJ databases">
        <authorList>
            <person name="Vignale AGUSTIN F."/>
            <person name="Sosa J E."/>
            <person name="Modenutti C."/>
        </authorList>
    </citation>
    <scope>NUCLEOTIDE SEQUENCE [LARGE SCALE GENOMIC DNA]</scope>
</reference>
<dbReference type="AlphaFoldDB" id="A0ABC8UQ96"/>
<organism evidence="1 2">
    <name type="scientific">Ilex paraguariensis</name>
    <name type="common">yerba mate</name>
    <dbReference type="NCBI Taxonomy" id="185542"/>
    <lineage>
        <taxon>Eukaryota</taxon>
        <taxon>Viridiplantae</taxon>
        <taxon>Streptophyta</taxon>
        <taxon>Embryophyta</taxon>
        <taxon>Tracheophyta</taxon>
        <taxon>Spermatophyta</taxon>
        <taxon>Magnoliopsida</taxon>
        <taxon>eudicotyledons</taxon>
        <taxon>Gunneridae</taxon>
        <taxon>Pentapetalae</taxon>
        <taxon>asterids</taxon>
        <taxon>campanulids</taxon>
        <taxon>Aquifoliales</taxon>
        <taxon>Aquifoliaceae</taxon>
        <taxon>Ilex</taxon>
    </lineage>
</organism>
<dbReference type="Proteomes" id="UP001642360">
    <property type="component" value="Unassembled WGS sequence"/>
</dbReference>
<feature type="non-terminal residue" evidence="1">
    <location>
        <position position="58"/>
    </location>
</feature>
<name>A0ABC8UQ96_9AQUA</name>
<evidence type="ECO:0000313" key="1">
    <source>
        <dbReference type="EMBL" id="CAK9183220.1"/>
    </source>
</evidence>
<comment type="caution">
    <text evidence="1">The sequence shown here is derived from an EMBL/GenBank/DDBJ whole genome shotgun (WGS) entry which is preliminary data.</text>
</comment>
<gene>
    <name evidence="1" type="ORF">ILEXP_LOCUS53471</name>
</gene>
<dbReference type="EMBL" id="CAUOFW020008558">
    <property type="protein sequence ID" value="CAK9183220.1"/>
    <property type="molecule type" value="Genomic_DNA"/>
</dbReference>
<evidence type="ECO:0000313" key="2">
    <source>
        <dbReference type="Proteomes" id="UP001642360"/>
    </source>
</evidence>
<protein>
    <submittedName>
        <fullName evidence="1">Uncharacterized protein</fullName>
    </submittedName>
</protein>
<proteinExistence type="predicted"/>